<evidence type="ECO:0000313" key="6">
    <source>
        <dbReference type="EMBL" id="MTR86547.1"/>
    </source>
</evidence>
<dbReference type="PROSITE" id="PS00041">
    <property type="entry name" value="HTH_ARAC_FAMILY_1"/>
    <property type="match status" value="1"/>
</dbReference>
<name>A0A6L6L9D9_9FIRM</name>
<dbReference type="Pfam" id="PF12833">
    <property type="entry name" value="HTH_18"/>
    <property type="match status" value="1"/>
</dbReference>
<dbReference type="PANTHER" id="PTHR43280:SF2">
    <property type="entry name" value="HTH-TYPE TRANSCRIPTIONAL REGULATOR EXSA"/>
    <property type="match status" value="1"/>
</dbReference>
<gene>
    <name evidence="6" type="ORF">GMD50_16185</name>
</gene>
<accession>A0A6L6L9D9</accession>
<evidence type="ECO:0000313" key="7">
    <source>
        <dbReference type="Proteomes" id="UP000478483"/>
    </source>
</evidence>
<dbReference type="Gene3D" id="1.10.10.60">
    <property type="entry name" value="Homeodomain-like"/>
    <property type="match status" value="2"/>
</dbReference>
<keyword evidence="3" id="KW-0804">Transcription</keyword>
<dbReference type="EMBL" id="WNAJ01000024">
    <property type="protein sequence ID" value="MTR86547.1"/>
    <property type="molecule type" value="Genomic_DNA"/>
</dbReference>
<keyword evidence="4" id="KW-0812">Transmembrane</keyword>
<sequence>MKKGHLIPMRINLNPPADATAKNESTTFLMIRFAITYSVFLLIILLLMVHLHRVSTTRSEEDFWNQDQSTFESAVSLLDNNFTTMDSITRQLSMNTKLYRLATMKSTDDNDFYLSGLTMKQSLASYMYSYNELPFSTYFVYLRNSGYIISVNTFNSEQLYYIRNYLSSGANFNEWHDLLNNNLTKDSALYPLSDFMLPESGNAYLYVLNMDVLTYKDIPATVAFHINEQTLRKIFSGVSLGDTGYIIAVDAQDQPVFSLSEDKNTSSEKDLNTLTESVLSLSYDDNNTCVHNDTHIMRIASKTNDWTFYLVQPESIYPSDYQFIFLLILFAAIIGGLIMIFILVRNNMRPILHLDDQLQETLHANTQLIEEAAAIRPVLYDNYLRQLMSGVITTPDELSFIQNYLHLEDPSLHYYVLYGVTYENDPAADTFPNENTSTESSESMKDIIAGLLARYFSYENNLYLCSPKKHIYAVLIPFSGTADEILITLQEKALKFHSELLEEYSIWFFAGIGLSCSFTNIWESYQQAKDAAGYTSKNYIFLPYEMLKKDSHVYYYPAEFSTRLIRSITGGNKSQVIEIFNLIHQENIEERSLPFQLLRFLLTDIRNTLLKARFTYTGESTPQIAEIDTMLSQDELTFRLCEDISIKLCDFFASKSEKNNLIDSIVTYIRENYKNPALCLSKISDEFHISESYFSHMFKENMNVNFSVYLEDLRLTEAAHLIEKGESCINEIALEVGYNNQTSFRRAFKKKYGVTPSSFGVQS</sequence>
<dbReference type="SMART" id="SM00342">
    <property type="entry name" value="HTH_ARAC"/>
    <property type="match status" value="1"/>
</dbReference>
<dbReference type="Proteomes" id="UP000478483">
    <property type="component" value="Unassembled WGS sequence"/>
</dbReference>
<evidence type="ECO:0000256" key="2">
    <source>
        <dbReference type="ARBA" id="ARBA00023125"/>
    </source>
</evidence>
<dbReference type="InterPro" id="IPR020449">
    <property type="entry name" value="Tscrpt_reg_AraC-type_HTH"/>
</dbReference>
<keyword evidence="2" id="KW-0238">DNA-binding</keyword>
<keyword evidence="1" id="KW-0805">Transcription regulation</keyword>
<dbReference type="InterPro" id="IPR009057">
    <property type="entry name" value="Homeodomain-like_sf"/>
</dbReference>
<proteinExistence type="predicted"/>
<keyword evidence="4" id="KW-0472">Membrane</keyword>
<dbReference type="GO" id="GO:0003700">
    <property type="term" value="F:DNA-binding transcription factor activity"/>
    <property type="evidence" value="ECO:0007669"/>
    <property type="project" value="InterPro"/>
</dbReference>
<reference evidence="6 7" key="1">
    <citation type="journal article" date="2019" name="Nat. Med.">
        <title>A library of human gut bacterial isolates paired with longitudinal multiomics data enables mechanistic microbiome research.</title>
        <authorList>
            <person name="Poyet M."/>
            <person name="Groussin M."/>
            <person name="Gibbons S.M."/>
            <person name="Avila-Pacheco J."/>
            <person name="Jiang X."/>
            <person name="Kearney S.M."/>
            <person name="Perrotta A.R."/>
            <person name="Berdy B."/>
            <person name="Zhao S."/>
            <person name="Lieberman T.D."/>
            <person name="Swanson P.K."/>
            <person name="Smith M."/>
            <person name="Roesemann S."/>
            <person name="Alexander J.E."/>
            <person name="Rich S.A."/>
            <person name="Livny J."/>
            <person name="Vlamakis H."/>
            <person name="Clish C."/>
            <person name="Bullock K."/>
            <person name="Deik A."/>
            <person name="Scott J."/>
            <person name="Pierce K.A."/>
            <person name="Xavier R.J."/>
            <person name="Alm E.J."/>
        </authorList>
    </citation>
    <scope>NUCLEOTIDE SEQUENCE [LARGE SCALE GENOMIC DNA]</scope>
    <source>
        <strain evidence="6 7">BIOML-A1</strain>
    </source>
</reference>
<organism evidence="6 7">
    <name type="scientific">Roseburia intestinalis</name>
    <dbReference type="NCBI Taxonomy" id="166486"/>
    <lineage>
        <taxon>Bacteria</taxon>
        <taxon>Bacillati</taxon>
        <taxon>Bacillota</taxon>
        <taxon>Clostridia</taxon>
        <taxon>Lachnospirales</taxon>
        <taxon>Lachnospiraceae</taxon>
        <taxon>Roseburia</taxon>
    </lineage>
</organism>
<dbReference type="SUPFAM" id="SSF46689">
    <property type="entry name" value="Homeodomain-like"/>
    <property type="match status" value="1"/>
</dbReference>
<dbReference type="GO" id="GO:0043565">
    <property type="term" value="F:sequence-specific DNA binding"/>
    <property type="evidence" value="ECO:0007669"/>
    <property type="project" value="InterPro"/>
</dbReference>
<dbReference type="InterPro" id="IPR018062">
    <property type="entry name" value="HTH_AraC-typ_CS"/>
</dbReference>
<feature type="domain" description="HTH araC/xylS-type" evidence="5">
    <location>
        <begin position="663"/>
        <end position="762"/>
    </location>
</feature>
<feature type="transmembrane region" description="Helical" evidence="4">
    <location>
        <begin position="29"/>
        <end position="51"/>
    </location>
</feature>
<dbReference type="PANTHER" id="PTHR43280">
    <property type="entry name" value="ARAC-FAMILY TRANSCRIPTIONAL REGULATOR"/>
    <property type="match status" value="1"/>
</dbReference>
<evidence type="ECO:0000256" key="3">
    <source>
        <dbReference type="ARBA" id="ARBA00023163"/>
    </source>
</evidence>
<keyword evidence="4" id="KW-1133">Transmembrane helix</keyword>
<protein>
    <submittedName>
        <fullName evidence="6">Helix-turn-helix domain-containing protein</fullName>
    </submittedName>
</protein>
<evidence type="ECO:0000256" key="1">
    <source>
        <dbReference type="ARBA" id="ARBA00023015"/>
    </source>
</evidence>
<dbReference type="AlphaFoldDB" id="A0A6L6L9D9"/>
<evidence type="ECO:0000259" key="5">
    <source>
        <dbReference type="PROSITE" id="PS01124"/>
    </source>
</evidence>
<dbReference type="OrthoDB" id="368621at2"/>
<feature type="transmembrane region" description="Helical" evidence="4">
    <location>
        <begin position="323"/>
        <end position="344"/>
    </location>
</feature>
<dbReference type="PROSITE" id="PS01124">
    <property type="entry name" value="HTH_ARAC_FAMILY_2"/>
    <property type="match status" value="1"/>
</dbReference>
<dbReference type="PRINTS" id="PR00032">
    <property type="entry name" value="HTHARAC"/>
</dbReference>
<dbReference type="InterPro" id="IPR018060">
    <property type="entry name" value="HTH_AraC"/>
</dbReference>
<comment type="caution">
    <text evidence="6">The sequence shown here is derived from an EMBL/GenBank/DDBJ whole genome shotgun (WGS) entry which is preliminary data.</text>
</comment>
<evidence type="ECO:0000256" key="4">
    <source>
        <dbReference type="SAM" id="Phobius"/>
    </source>
</evidence>